<dbReference type="InterPro" id="IPR022478">
    <property type="entry name" value="ABC_transptr_sub-bd_PQQ"/>
</dbReference>
<keyword evidence="3" id="KW-0813">Transport</keyword>
<dbReference type="InterPro" id="IPR051010">
    <property type="entry name" value="BCAA_transport"/>
</dbReference>
<dbReference type="EMBL" id="JBHRTR010000007">
    <property type="protein sequence ID" value="MFC3226104.1"/>
    <property type="molecule type" value="Genomic_DNA"/>
</dbReference>
<comment type="similarity">
    <text evidence="1">Belongs to the leucine-binding protein family.</text>
</comment>
<evidence type="ECO:0000256" key="1">
    <source>
        <dbReference type="ARBA" id="ARBA00010062"/>
    </source>
</evidence>
<dbReference type="InterPro" id="IPR028081">
    <property type="entry name" value="Leu-bd"/>
</dbReference>
<feature type="signal peptide" evidence="4">
    <location>
        <begin position="1"/>
        <end position="22"/>
    </location>
</feature>
<evidence type="ECO:0000313" key="7">
    <source>
        <dbReference type="Proteomes" id="UP001595528"/>
    </source>
</evidence>
<gene>
    <name evidence="6" type="ORF">ACFOGJ_02625</name>
</gene>
<sequence>MNRSPCLVPAAVAAPAAAPPSAAPPSAALGAAALLALLLALLLPAATARADAPAIPVGLLVQHQARPPGLANLDVPPEDEGLPGARLAIDDNNTTGRFTGQTFALQAELLAQDADPVTAFRRMRQAGIDLFVLQLPADALLRVADLPEAADALLLNAAAPDDRLRSGDCRAGLLHVAPSRAMLADALAQFLVRKRWSDWLLVQGARPEDALFAAAIRRAAERFGAEIVAERQWDYGPDARRSAQAEVPVFTQGVDYDVLVVADEVGLFGDYLIYRTWDPRLVAGTQALVPTSWHTTAEQWGATQLQNRFEEAHGRRMRPLDYQAWLAVRAFGEAALRTRSADPAVLSAFMRGPDFRLQGFKGRALTFRDWNGQLRQPILLAAPASMVSTSPQEGFLHETEELDTLGLDRRESDCRTTSG</sequence>
<evidence type="ECO:0000256" key="4">
    <source>
        <dbReference type="SAM" id="SignalP"/>
    </source>
</evidence>
<evidence type="ECO:0000256" key="2">
    <source>
        <dbReference type="ARBA" id="ARBA00022729"/>
    </source>
</evidence>
<dbReference type="InterPro" id="IPR028082">
    <property type="entry name" value="Peripla_BP_I"/>
</dbReference>
<comment type="caution">
    <text evidence="6">The sequence shown here is derived from an EMBL/GenBank/DDBJ whole genome shotgun (WGS) entry which is preliminary data.</text>
</comment>
<keyword evidence="7" id="KW-1185">Reference proteome</keyword>
<keyword evidence="3" id="KW-0029">Amino-acid transport</keyword>
<dbReference type="Gene3D" id="3.40.50.2300">
    <property type="match status" value="2"/>
</dbReference>
<name>A0ABV7KV22_9PROT</name>
<organism evidence="6 7">
    <name type="scientific">Marinibaculum pumilum</name>
    <dbReference type="NCBI Taxonomy" id="1766165"/>
    <lineage>
        <taxon>Bacteria</taxon>
        <taxon>Pseudomonadati</taxon>
        <taxon>Pseudomonadota</taxon>
        <taxon>Alphaproteobacteria</taxon>
        <taxon>Rhodospirillales</taxon>
        <taxon>Rhodospirillaceae</taxon>
        <taxon>Marinibaculum</taxon>
    </lineage>
</organism>
<feature type="domain" description="Leucine-binding protein" evidence="5">
    <location>
        <begin position="84"/>
        <end position="381"/>
    </location>
</feature>
<dbReference type="RefSeq" id="WP_379897896.1">
    <property type="nucleotide sequence ID" value="NZ_JBHRTR010000007.1"/>
</dbReference>
<reference evidence="7" key="1">
    <citation type="journal article" date="2019" name="Int. J. Syst. Evol. Microbiol.">
        <title>The Global Catalogue of Microorganisms (GCM) 10K type strain sequencing project: providing services to taxonomists for standard genome sequencing and annotation.</title>
        <authorList>
            <consortium name="The Broad Institute Genomics Platform"/>
            <consortium name="The Broad Institute Genome Sequencing Center for Infectious Disease"/>
            <person name="Wu L."/>
            <person name="Ma J."/>
        </authorList>
    </citation>
    <scope>NUCLEOTIDE SEQUENCE [LARGE SCALE GENOMIC DNA]</scope>
    <source>
        <strain evidence="7">KCTC 42964</strain>
    </source>
</reference>
<evidence type="ECO:0000259" key="5">
    <source>
        <dbReference type="Pfam" id="PF13458"/>
    </source>
</evidence>
<dbReference type="Pfam" id="PF13458">
    <property type="entry name" value="Peripla_BP_6"/>
    <property type="match status" value="1"/>
</dbReference>
<protein>
    <submittedName>
        <fullName evidence="6">ABC transporter substrate-binding protein</fullName>
    </submittedName>
</protein>
<evidence type="ECO:0000256" key="3">
    <source>
        <dbReference type="ARBA" id="ARBA00022970"/>
    </source>
</evidence>
<dbReference type="NCBIfam" id="TIGR03863">
    <property type="entry name" value="PQQ_ABC_bind"/>
    <property type="match status" value="1"/>
</dbReference>
<accession>A0ABV7KV22</accession>
<dbReference type="PANTHER" id="PTHR30483:SF6">
    <property type="entry name" value="PERIPLASMIC BINDING PROTEIN OF ABC TRANSPORTER FOR NATURAL AMINO ACIDS"/>
    <property type="match status" value="1"/>
</dbReference>
<dbReference type="PANTHER" id="PTHR30483">
    <property type="entry name" value="LEUCINE-SPECIFIC-BINDING PROTEIN"/>
    <property type="match status" value="1"/>
</dbReference>
<evidence type="ECO:0000313" key="6">
    <source>
        <dbReference type="EMBL" id="MFC3226104.1"/>
    </source>
</evidence>
<dbReference type="SUPFAM" id="SSF53822">
    <property type="entry name" value="Periplasmic binding protein-like I"/>
    <property type="match status" value="1"/>
</dbReference>
<keyword evidence="2 4" id="KW-0732">Signal</keyword>
<dbReference type="Proteomes" id="UP001595528">
    <property type="component" value="Unassembled WGS sequence"/>
</dbReference>
<proteinExistence type="inferred from homology"/>
<feature type="chain" id="PRO_5046712695" evidence="4">
    <location>
        <begin position="23"/>
        <end position="419"/>
    </location>
</feature>